<feature type="transmembrane region" description="Helical" evidence="7">
    <location>
        <begin position="15"/>
        <end position="39"/>
    </location>
</feature>
<dbReference type="EMBL" id="CP000142">
    <property type="protein sequence ID" value="ABA89765.1"/>
    <property type="molecule type" value="Genomic_DNA"/>
</dbReference>
<evidence type="ECO:0000256" key="5">
    <source>
        <dbReference type="ARBA" id="ARBA00023136"/>
    </source>
</evidence>
<dbReference type="KEGG" id="pca:Pcar_2527"/>
<comment type="subcellular location">
    <subcellularLocation>
        <location evidence="6">Cell membrane</location>
        <topology evidence="6">Multi-pass membrane protein</topology>
    </subcellularLocation>
    <subcellularLocation>
        <location evidence="1">Membrane</location>
        <topology evidence="1">Multi-pass membrane protein</topology>
    </subcellularLocation>
</comment>
<dbReference type="InterPro" id="IPR000298">
    <property type="entry name" value="Cyt_c_oxidase-like_su3"/>
</dbReference>
<dbReference type="OrthoDB" id="9810850at2"/>
<evidence type="ECO:0000313" key="10">
    <source>
        <dbReference type="Proteomes" id="UP000002534"/>
    </source>
</evidence>
<organism evidence="9 10">
    <name type="scientific">Syntrophotalea carbinolica (strain DSM 2380 / NBRC 103641 / GraBd1)</name>
    <name type="common">Pelobacter carbinolicus</name>
    <dbReference type="NCBI Taxonomy" id="338963"/>
    <lineage>
        <taxon>Bacteria</taxon>
        <taxon>Pseudomonadati</taxon>
        <taxon>Thermodesulfobacteriota</taxon>
        <taxon>Desulfuromonadia</taxon>
        <taxon>Desulfuromonadales</taxon>
        <taxon>Syntrophotaleaceae</taxon>
        <taxon>Syntrophotalea</taxon>
    </lineage>
</organism>
<protein>
    <submittedName>
        <fullName evidence="9">Cytochrome c oxidase, coo3-type, subunit III</fullName>
    </submittedName>
</protein>
<name>Q3A1J2_SYNC1</name>
<keyword evidence="5 7" id="KW-0472">Membrane</keyword>
<reference evidence="10" key="1">
    <citation type="submission" date="2005-10" db="EMBL/GenBank/DDBJ databases">
        <title>Complete sequence of Pelobacter carbinolicus DSM 2380.</title>
        <authorList>
            <person name="Copeland A."/>
            <person name="Lucas S."/>
            <person name="Lapidus A."/>
            <person name="Barry K."/>
            <person name="Detter J.C."/>
            <person name="Glavina T."/>
            <person name="Hammon N."/>
            <person name="Israni S."/>
            <person name="Pitluck S."/>
            <person name="Chertkov O."/>
            <person name="Schmutz J."/>
            <person name="Larimer F."/>
            <person name="Land M."/>
            <person name="Kyrpides N."/>
            <person name="Ivanova N."/>
            <person name="Richardson P."/>
        </authorList>
    </citation>
    <scope>NUCLEOTIDE SEQUENCE [LARGE SCALE GENOMIC DNA]</scope>
    <source>
        <strain evidence="10">DSM 2380 / NBRC 103641 / GraBd1</strain>
    </source>
</reference>
<evidence type="ECO:0000256" key="2">
    <source>
        <dbReference type="ARBA" id="ARBA00010581"/>
    </source>
</evidence>
<dbReference type="HOGENOM" id="CLU_044071_1_0_7"/>
<dbReference type="Proteomes" id="UP000002534">
    <property type="component" value="Chromosome"/>
</dbReference>
<dbReference type="GO" id="GO:0005886">
    <property type="term" value="C:plasma membrane"/>
    <property type="evidence" value="ECO:0007669"/>
    <property type="project" value="UniProtKB-SubCell"/>
</dbReference>
<dbReference type="InterPro" id="IPR013833">
    <property type="entry name" value="Cyt_c_oxidase_su3_a-hlx"/>
</dbReference>
<dbReference type="Gene3D" id="1.20.120.80">
    <property type="entry name" value="Cytochrome c oxidase, subunit III, four-helix bundle"/>
    <property type="match status" value="1"/>
</dbReference>
<evidence type="ECO:0000256" key="1">
    <source>
        <dbReference type="ARBA" id="ARBA00004141"/>
    </source>
</evidence>
<dbReference type="PANTHER" id="PTHR11403">
    <property type="entry name" value="CYTOCHROME C OXIDASE SUBUNIT III"/>
    <property type="match status" value="1"/>
</dbReference>
<dbReference type="RefSeq" id="WP_011342301.1">
    <property type="nucleotide sequence ID" value="NC_007498.2"/>
</dbReference>
<dbReference type="InterPro" id="IPR035973">
    <property type="entry name" value="Cyt_c_oxidase_su3-like_sf"/>
</dbReference>
<feature type="transmembrane region" description="Helical" evidence="7">
    <location>
        <begin position="181"/>
        <end position="200"/>
    </location>
</feature>
<gene>
    <name evidence="9" type="primary">coxC</name>
    <name evidence="9" type="ordered locus">Pcar_2527</name>
</gene>
<proteinExistence type="inferred from homology"/>
<dbReference type="AlphaFoldDB" id="Q3A1J2"/>
<feature type="domain" description="Heme-copper oxidase subunit III family profile" evidence="8">
    <location>
        <begin position="1"/>
        <end position="201"/>
    </location>
</feature>
<feature type="transmembrane region" description="Helical" evidence="7">
    <location>
        <begin position="59"/>
        <end position="79"/>
    </location>
</feature>
<dbReference type="GO" id="GO:0019646">
    <property type="term" value="P:aerobic electron transport chain"/>
    <property type="evidence" value="ECO:0007669"/>
    <property type="project" value="InterPro"/>
</dbReference>
<comment type="similarity">
    <text evidence="2 6">Belongs to the cytochrome c oxidase subunit 3 family.</text>
</comment>
<dbReference type="Pfam" id="PF00510">
    <property type="entry name" value="COX3"/>
    <property type="match status" value="1"/>
</dbReference>
<evidence type="ECO:0000256" key="3">
    <source>
        <dbReference type="ARBA" id="ARBA00022692"/>
    </source>
</evidence>
<dbReference type="GO" id="GO:0004129">
    <property type="term" value="F:cytochrome-c oxidase activity"/>
    <property type="evidence" value="ECO:0007669"/>
    <property type="project" value="InterPro"/>
</dbReference>
<dbReference type="PROSITE" id="PS50253">
    <property type="entry name" value="COX3"/>
    <property type="match status" value="1"/>
</dbReference>
<evidence type="ECO:0000256" key="6">
    <source>
        <dbReference type="RuleBase" id="RU003376"/>
    </source>
</evidence>
<evidence type="ECO:0000313" key="9">
    <source>
        <dbReference type="EMBL" id="ABA89765.1"/>
    </source>
</evidence>
<dbReference type="STRING" id="338963.Pcar_2527"/>
<dbReference type="SUPFAM" id="SSF81452">
    <property type="entry name" value="Cytochrome c oxidase subunit III-like"/>
    <property type="match status" value="1"/>
</dbReference>
<dbReference type="PANTHER" id="PTHR11403:SF6">
    <property type="entry name" value="NITRIC OXIDE REDUCTASE SUBUNIT E"/>
    <property type="match status" value="1"/>
</dbReference>
<sequence>MNTSAQHHDAEGARLGMWLFLLSELLLFGGLFVLFAVYLQRYPDQFIAGGKQLSLAFGAGNTALLLTSSLTVALALEALRRNRYRLCQWLLGSTIGAALWFLVNKGLEWHAKFEHDLYPGSVTLRQAPPGHDTFFGLYYLTTGLHGLHVIIGGVILAWVLCLVRQGRITGTSPTILENSALYWHLVDVIWIFIFPLYYLLL</sequence>
<dbReference type="eggNOG" id="COG1845">
    <property type="taxonomic scope" value="Bacteria"/>
</dbReference>
<evidence type="ECO:0000256" key="4">
    <source>
        <dbReference type="ARBA" id="ARBA00022989"/>
    </source>
</evidence>
<reference evidence="9 10" key="2">
    <citation type="journal article" date="2012" name="BMC Genomics">
        <title>The genome of Pelobacter carbinolicus reveals surprising metabolic capabilities and physiological features.</title>
        <authorList>
            <person name="Aklujkar M."/>
            <person name="Haveman S.A."/>
            <person name="Didonato R.Jr."/>
            <person name="Chertkov O."/>
            <person name="Han C.S."/>
            <person name="Land M.L."/>
            <person name="Brown P."/>
            <person name="Lovley D.R."/>
        </authorList>
    </citation>
    <scope>NUCLEOTIDE SEQUENCE [LARGE SCALE GENOMIC DNA]</scope>
    <source>
        <strain evidence="10">DSM 2380 / NBRC 103641 / GraBd1</strain>
    </source>
</reference>
<evidence type="ECO:0000256" key="7">
    <source>
        <dbReference type="SAM" id="Phobius"/>
    </source>
</evidence>
<feature type="transmembrane region" description="Helical" evidence="7">
    <location>
        <begin position="86"/>
        <end position="103"/>
    </location>
</feature>
<keyword evidence="10" id="KW-1185">Reference proteome</keyword>
<accession>Q3A1J2</accession>
<keyword evidence="4 7" id="KW-1133">Transmembrane helix</keyword>
<evidence type="ECO:0000259" key="8">
    <source>
        <dbReference type="PROSITE" id="PS50253"/>
    </source>
</evidence>
<feature type="transmembrane region" description="Helical" evidence="7">
    <location>
        <begin position="137"/>
        <end position="160"/>
    </location>
</feature>
<keyword evidence="3 6" id="KW-0812">Transmembrane</keyword>
<dbReference type="InterPro" id="IPR024791">
    <property type="entry name" value="Cyt_c/ubiquinol_Oxase_su3"/>
</dbReference>